<protein>
    <recommendedName>
        <fullName evidence="1">Phospholipase C/D domain-containing protein</fullName>
    </recommendedName>
</protein>
<reference evidence="2" key="1">
    <citation type="submission" date="2016-10" db="EMBL/GenBank/DDBJ databases">
        <title>Sequence of Gallionella enrichment culture.</title>
        <authorList>
            <person name="Poehlein A."/>
            <person name="Muehling M."/>
            <person name="Daniel R."/>
        </authorList>
    </citation>
    <scope>NUCLEOTIDE SEQUENCE</scope>
</reference>
<dbReference type="EMBL" id="MLJW01000216">
    <property type="protein sequence ID" value="OIQ93045.1"/>
    <property type="molecule type" value="Genomic_DNA"/>
</dbReference>
<comment type="caution">
    <text evidence="2">The sequence shown here is derived from an EMBL/GenBank/DDBJ whole genome shotgun (WGS) entry which is preliminary data.</text>
</comment>
<feature type="domain" description="Phospholipase C/D" evidence="1">
    <location>
        <begin position="28"/>
        <end position="151"/>
    </location>
</feature>
<gene>
    <name evidence="2" type="ORF">GALL_250210</name>
</gene>
<name>A0A1J5RY56_9ZZZZ</name>
<dbReference type="AlphaFoldDB" id="A0A1J5RY56"/>
<evidence type="ECO:0000259" key="1">
    <source>
        <dbReference type="Pfam" id="PF00882"/>
    </source>
</evidence>
<sequence>MKNLLKYWRWLIPLLLWSADANAWGLYTHVYFAQMLLWAVPLTDPRYRRAIKSFPKLVLAGACLPDLALLSEHPWGEPFSTTHQWQRARKLLDDARSDEEYALSLGFVSHLLVDVIAHNHFVPAHEKMWGNIPMLTHAACEWAMDMHVRAQLFAEPSELMHAHRAELARYVAQHFSCSHSLAKRGVNILAGAESLLRASRLSHLCYHGASLLDAGMQRRFNYYLSETSARLTHIDRILLGEEPIWDANPHADDPTLRQRIELATPQQLRHRIPLPQDVFSKV</sequence>
<proteinExistence type="predicted"/>
<organism evidence="2">
    <name type="scientific">mine drainage metagenome</name>
    <dbReference type="NCBI Taxonomy" id="410659"/>
    <lineage>
        <taxon>unclassified sequences</taxon>
        <taxon>metagenomes</taxon>
        <taxon>ecological metagenomes</taxon>
    </lineage>
</organism>
<dbReference type="Pfam" id="PF00882">
    <property type="entry name" value="Zn_dep_PLPC"/>
    <property type="match status" value="1"/>
</dbReference>
<dbReference type="InterPro" id="IPR029002">
    <property type="entry name" value="PLPC/GPLD1"/>
</dbReference>
<accession>A0A1J5RY56</accession>
<evidence type="ECO:0000313" key="2">
    <source>
        <dbReference type="EMBL" id="OIQ93045.1"/>
    </source>
</evidence>